<keyword evidence="8" id="KW-1185">Reference proteome</keyword>
<dbReference type="CDD" id="cd12185">
    <property type="entry name" value="HGDH_LDH_like"/>
    <property type="match status" value="1"/>
</dbReference>
<dbReference type="SUPFAM" id="SSF51735">
    <property type="entry name" value="NAD(P)-binding Rossmann-fold domains"/>
    <property type="match status" value="1"/>
</dbReference>
<proteinExistence type="inferred from homology"/>
<dbReference type="Gene3D" id="3.40.50.720">
    <property type="entry name" value="NAD(P)-binding Rossmann-like Domain"/>
    <property type="match status" value="2"/>
</dbReference>
<dbReference type="InterPro" id="IPR058205">
    <property type="entry name" value="D-LDH-like"/>
</dbReference>
<evidence type="ECO:0000259" key="6">
    <source>
        <dbReference type="Pfam" id="PF02826"/>
    </source>
</evidence>
<dbReference type="SUPFAM" id="SSF52283">
    <property type="entry name" value="Formate/glycerate dehydrogenase catalytic domain-like"/>
    <property type="match status" value="1"/>
</dbReference>
<feature type="domain" description="D-isomer specific 2-hydroxyacid dehydrogenase catalytic" evidence="5">
    <location>
        <begin position="39"/>
        <end position="325"/>
    </location>
</feature>
<evidence type="ECO:0000259" key="5">
    <source>
        <dbReference type="Pfam" id="PF00389"/>
    </source>
</evidence>
<comment type="similarity">
    <text evidence="1 4">Belongs to the D-isomer specific 2-hydroxyacid dehydrogenase family.</text>
</comment>
<dbReference type="Pfam" id="PF00389">
    <property type="entry name" value="2-Hacid_dh"/>
    <property type="match status" value="1"/>
</dbReference>
<dbReference type="PROSITE" id="PS00670">
    <property type="entry name" value="D_2_HYDROXYACID_DH_2"/>
    <property type="match status" value="1"/>
</dbReference>
<dbReference type="PROSITE" id="PS00065">
    <property type="entry name" value="D_2_HYDROXYACID_DH_1"/>
    <property type="match status" value="1"/>
</dbReference>
<dbReference type="Pfam" id="PF02826">
    <property type="entry name" value="2-Hacid_dh_C"/>
    <property type="match status" value="1"/>
</dbReference>
<name>A0A5D0UBP3_9ACTN</name>
<dbReference type="PANTHER" id="PTHR43026:SF1">
    <property type="entry name" value="2-HYDROXYACID DEHYDROGENASE HOMOLOG 1-RELATED"/>
    <property type="match status" value="1"/>
</dbReference>
<evidence type="ECO:0000256" key="2">
    <source>
        <dbReference type="ARBA" id="ARBA00023002"/>
    </source>
</evidence>
<dbReference type="AlphaFoldDB" id="A0A5D0UBP3"/>
<dbReference type="InterPro" id="IPR029752">
    <property type="entry name" value="D-isomer_DH_CS1"/>
</dbReference>
<organism evidence="7 8">
    <name type="scientific">Actinomadura syzygii</name>
    <dbReference type="NCBI Taxonomy" id="1427538"/>
    <lineage>
        <taxon>Bacteria</taxon>
        <taxon>Bacillati</taxon>
        <taxon>Actinomycetota</taxon>
        <taxon>Actinomycetes</taxon>
        <taxon>Streptosporangiales</taxon>
        <taxon>Thermomonosporaceae</taxon>
        <taxon>Actinomadura</taxon>
    </lineage>
</organism>
<dbReference type="OrthoDB" id="117809at2"/>
<dbReference type="EMBL" id="VSFF01000005">
    <property type="protein sequence ID" value="TYC15454.1"/>
    <property type="molecule type" value="Genomic_DNA"/>
</dbReference>
<evidence type="ECO:0000256" key="1">
    <source>
        <dbReference type="ARBA" id="ARBA00005854"/>
    </source>
</evidence>
<dbReference type="PANTHER" id="PTHR43026">
    <property type="entry name" value="2-HYDROXYACID DEHYDROGENASE HOMOLOG 1-RELATED"/>
    <property type="match status" value="1"/>
</dbReference>
<dbReference type="PROSITE" id="PS00671">
    <property type="entry name" value="D_2_HYDROXYACID_DH_3"/>
    <property type="match status" value="1"/>
</dbReference>
<accession>A0A5D0UBP3</accession>
<protein>
    <submittedName>
        <fullName evidence="7">Lactate dehydrogenase</fullName>
    </submittedName>
</protein>
<dbReference type="InterPro" id="IPR006139">
    <property type="entry name" value="D-isomer_2_OHA_DH_cat_dom"/>
</dbReference>
<evidence type="ECO:0000313" key="8">
    <source>
        <dbReference type="Proteomes" id="UP000322634"/>
    </source>
</evidence>
<sequence>MAEPSSPSLPTTGLTVFGCGQDEAALFQEMGAHLGVSPTIIEAAVCETNAELAIGNRCVSVNHKTPVTNPSLLALSKAGVEYVSTRSIGYNHIDLEYAERVGISVGNVAYSPDSVADYTLMLMLMAVRHAKSTIRRTDAHDYRLNDTRGKELRDLTVGVIGTGRIGTAVIDRLRGFGCRVLTHDNRSHSDVSFDELIELSDIVTLHTPLTADTHHLLDRHRIERMKPGAYIVNTGRGPLLDTEALLAALESGRLGGAALDVLEGEEGIFYADCRNRHFENEALVRLQRLPNVLISPHFAYDTEHALKDIVENTLINCLNFESGRTA</sequence>
<evidence type="ECO:0000256" key="4">
    <source>
        <dbReference type="RuleBase" id="RU003719"/>
    </source>
</evidence>
<evidence type="ECO:0000256" key="3">
    <source>
        <dbReference type="ARBA" id="ARBA00023027"/>
    </source>
</evidence>
<dbReference type="InterPro" id="IPR029753">
    <property type="entry name" value="D-isomer_DH_CS"/>
</dbReference>
<dbReference type="GO" id="GO:0051287">
    <property type="term" value="F:NAD binding"/>
    <property type="evidence" value="ECO:0007669"/>
    <property type="project" value="InterPro"/>
</dbReference>
<dbReference type="GO" id="GO:0008720">
    <property type="term" value="F:D-lactate dehydrogenase (NAD+) activity"/>
    <property type="evidence" value="ECO:0007669"/>
    <property type="project" value="TreeGrafter"/>
</dbReference>
<dbReference type="Proteomes" id="UP000322634">
    <property type="component" value="Unassembled WGS sequence"/>
</dbReference>
<reference evidence="7 8" key="1">
    <citation type="submission" date="2019-08" db="EMBL/GenBank/DDBJ databases">
        <title>Actinomadura sp. nov. CYP1-5 isolated from mountain soil.</title>
        <authorList>
            <person name="Songsumanus A."/>
            <person name="Kuncharoen N."/>
            <person name="Kudo T."/>
            <person name="Yuki M."/>
            <person name="Igarashi Y."/>
            <person name="Tanasupawat S."/>
        </authorList>
    </citation>
    <scope>NUCLEOTIDE SEQUENCE [LARGE SCALE GENOMIC DNA]</scope>
    <source>
        <strain evidence="7 8">GKU157</strain>
    </source>
</reference>
<evidence type="ECO:0000313" key="7">
    <source>
        <dbReference type="EMBL" id="TYC15454.1"/>
    </source>
</evidence>
<feature type="domain" description="D-isomer specific 2-hydroxyacid dehydrogenase NAD-binding" evidence="6">
    <location>
        <begin position="120"/>
        <end position="299"/>
    </location>
</feature>
<keyword evidence="3" id="KW-0520">NAD</keyword>
<dbReference type="InterPro" id="IPR036291">
    <property type="entry name" value="NAD(P)-bd_dom_sf"/>
</dbReference>
<dbReference type="RefSeq" id="WP_148350595.1">
    <property type="nucleotide sequence ID" value="NZ_JBHSBF010000027.1"/>
</dbReference>
<dbReference type="InterPro" id="IPR006140">
    <property type="entry name" value="D-isomer_DH_NAD-bd"/>
</dbReference>
<keyword evidence="2 4" id="KW-0560">Oxidoreductase</keyword>
<comment type="caution">
    <text evidence="7">The sequence shown here is derived from an EMBL/GenBank/DDBJ whole genome shotgun (WGS) entry which is preliminary data.</text>
</comment>
<gene>
    <name evidence="7" type="ORF">FXF65_12760</name>
</gene>